<gene>
    <name evidence="3" type="ORF">OL599_12565</name>
</gene>
<dbReference type="Pfam" id="PF07589">
    <property type="entry name" value="PEP-CTERM"/>
    <property type="match status" value="1"/>
</dbReference>
<keyword evidence="1" id="KW-0732">Signal</keyword>
<evidence type="ECO:0000313" key="4">
    <source>
        <dbReference type="Proteomes" id="UP001165679"/>
    </source>
</evidence>
<dbReference type="Proteomes" id="UP001165679">
    <property type="component" value="Unassembled WGS sequence"/>
</dbReference>
<protein>
    <submittedName>
        <fullName evidence="3">PEP-CTERM sorting domain-containing protein</fullName>
    </submittedName>
</protein>
<feature type="chain" id="PRO_5041281669" evidence="1">
    <location>
        <begin position="23"/>
        <end position="198"/>
    </location>
</feature>
<evidence type="ECO:0000256" key="1">
    <source>
        <dbReference type="SAM" id="SignalP"/>
    </source>
</evidence>
<dbReference type="RefSeq" id="WP_264714119.1">
    <property type="nucleotide sequence ID" value="NZ_JAPDNT010000008.1"/>
</dbReference>
<accession>A0AA41YNL9</accession>
<keyword evidence="4" id="KW-1185">Reference proteome</keyword>
<name>A0AA41YNL9_9PROT</name>
<organism evidence="3 4">
    <name type="scientific">Limobrevibacterium gyesilva</name>
    <dbReference type="NCBI Taxonomy" id="2991712"/>
    <lineage>
        <taxon>Bacteria</taxon>
        <taxon>Pseudomonadati</taxon>
        <taxon>Pseudomonadota</taxon>
        <taxon>Alphaproteobacteria</taxon>
        <taxon>Acetobacterales</taxon>
        <taxon>Acetobacteraceae</taxon>
        <taxon>Limobrevibacterium</taxon>
    </lineage>
</organism>
<feature type="domain" description="Ice-binding protein C-terminal" evidence="2">
    <location>
        <begin position="170"/>
        <end position="193"/>
    </location>
</feature>
<dbReference type="AlphaFoldDB" id="A0AA41YNL9"/>
<dbReference type="EMBL" id="JAPDNT010000008">
    <property type="protein sequence ID" value="MCW3475408.1"/>
    <property type="molecule type" value="Genomic_DNA"/>
</dbReference>
<comment type="caution">
    <text evidence="3">The sequence shown here is derived from an EMBL/GenBank/DDBJ whole genome shotgun (WGS) entry which is preliminary data.</text>
</comment>
<reference evidence="3" key="2">
    <citation type="submission" date="2022-10" db="EMBL/GenBank/DDBJ databases">
        <authorList>
            <person name="Trinh H.N."/>
        </authorList>
    </citation>
    <scope>NUCLEOTIDE SEQUENCE</scope>
    <source>
        <strain evidence="3">RN2-1</strain>
    </source>
</reference>
<feature type="signal peptide" evidence="1">
    <location>
        <begin position="1"/>
        <end position="22"/>
    </location>
</feature>
<dbReference type="NCBIfam" id="TIGR02595">
    <property type="entry name" value="PEP_CTERM"/>
    <property type="match status" value="1"/>
</dbReference>
<reference evidence="3" key="1">
    <citation type="submission" date="2022-09" db="EMBL/GenBank/DDBJ databases">
        <title>Rhodovastum sp. nov. RN2-1 isolated from soil in Seongnam, South Korea.</title>
        <authorList>
            <person name="Le N.T."/>
        </authorList>
    </citation>
    <scope>NUCLEOTIDE SEQUENCE</scope>
    <source>
        <strain evidence="3">RN2-1</strain>
    </source>
</reference>
<dbReference type="InterPro" id="IPR013424">
    <property type="entry name" value="Ice-binding_C"/>
</dbReference>
<evidence type="ECO:0000259" key="2">
    <source>
        <dbReference type="Pfam" id="PF07589"/>
    </source>
</evidence>
<evidence type="ECO:0000313" key="3">
    <source>
        <dbReference type="EMBL" id="MCW3475408.1"/>
    </source>
</evidence>
<proteinExistence type="predicted"/>
<sequence>MMRILGLAFVAALALGAGSARAQTTVDFSYNGYGNADYGPLGIATGIGQFTFAGNPNSNEFDPLSFSFTLWVSDAGGANTMQYDFTAADLTEFTAMLDVTGDLGLFYLIADSVDGVLFSGSDPTPFSASGFGAFFSPLDFGGAGIAISGPVDGGVLPYTQGIVTASVAQAVPEPAAMAVLAAGLAGLALLRRRQGAGA</sequence>